<dbReference type="AlphaFoldDB" id="A0A7S1BJ14"/>
<evidence type="ECO:0000256" key="1">
    <source>
        <dbReference type="SAM" id="MobiDB-lite"/>
    </source>
</evidence>
<feature type="region of interest" description="Disordered" evidence="1">
    <location>
        <begin position="174"/>
        <end position="196"/>
    </location>
</feature>
<name>A0A7S1BJ14_9STRA</name>
<protein>
    <submittedName>
        <fullName evidence="2">Uncharacterized protein</fullName>
    </submittedName>
</protein>
<reference evidence="2" key="1">
    <citation type="submission" date="2021-01" db="EMBL/GenBank/DDBJ databases">
        <authorList>
            <person name="Corre E."/>
            <person name="Pelletier E."/>
            <person name="Niang G."/>
            <person name="Scheremetjew M."/>
            <person name="Finn R."/>
            <person name="Kale V."/>
            <person name="Holt S."/>
            <person name="Cochrane G."/>
            <person name="Meng A."/>
            <person name="Brown T."/>
            <person name="Cohen L."/>
        </authorList>
    </citation>
    <scope>NUCLEOTIDE SEQUENCE</scope>
    <source>
        <strain evidence="2">308</strain>
    </source>
</reference>
<sequence>MSSFRKLPAMLNHILSDSRILLKGAYHVYRSTPSAQRTTDIAFSSLRNLLWKEAKRHVGKTNQTRPNFVAVALLRWDAEIGQLMYHGPTKFMQQKFHNRSGDIDSKPSLSSSNVESACPPHIKRVSLMITASQRASLESLGYSNETVKSLTPTVAHDLLERNVSCEEWIQAAKSASPSIAHPDQDRGDRSSESKPKSKALIFNGNESLFSQALAATTESSVPFRIRDETSTKQACEAASNHLYKNDDTSPANDMFDGSASVGNNVEWYEVIECTSEISEESVQIPFLNETSNKHSKEQRVALYRSIDEAKEFIKFKVSRFGDEREERIQYLIREKKRRE</sequence>
<gene>
    <name evidence="2" type="ORF">CHYS00102_LOCUS16040</name>
</gene>
<dbReference type="EMBL" id="HBFR01022345">
    <property type="protein sequence ID" value="CAD8888840.1"/>
    <property type="molecule type" value="Transcribed_RNA"/>
</dbReference>
<organism evidence="2">
    <name type="scientific">Corethron hystrix</name>
    <dbReference type="NCBI Taxonomy" id="216773"/>
    <lineage>
        <taxon>Eukaryota</taxon>
        <taxon>Sar</taxon>
        <taxon>Stramenopiles</taxon>
        <taxon>Ochrophyta</taxon>
        <taxon>Bacillariophyta</taxon>
        <taxon>Coscinodiscophyceae</taxon>
        <taxon>Corethrophycidae</taxon>
        <taxon>Corethrales</taxon>
        <taxon>Corethraceae</taxon>
        <taxon>Corethron</taxon>
    </lineage>
</organism>
<proteinExistence type="predicted"/>
<accession>A0A7S1BJ14</accession>
<feature type="compositionally biased region" description="Basic and acidic residues" evidence="1">
    <location>
        <begin position="182"/>
        <end position="195"/>
    </location>
</feature>
<feature type="region of interest" description="Disordered" evidence="1">
    <location>
        <begin position="98"/>
        <end position="117"/>
    </location>
</feature>
<evidence type="ECO:0000313" key="2">
    <source>
        <dbReference type="EMBL" id="CAD8888840.1"/>
    </source>
</evidence>